<gene>
    <name evidence="15" type="ORF">SSX86_013054</name>
</gene>
<dbReference type="GO" id="GO:0005634">
    <property type="term" value="C:nucleus"/>
    <property type="evidence" value="ECO:0007669"/>
    <property type="project" value="UniProtKB-SubCell"/>
</dbReference>
<dbReference type="FunFam" id="3.30.40.10:FF:000306">
    <property type="entry name" value="PHD finger alfin-like protein"/>
    <property type="match status" value="1"/>
</dbReference>
<dbReference type="GO" id="GO:0042393">
    <property type="term" value="F:histone binding"/>
    <property type="evidence" value="ECO:0007669"/>
    <property type="project" value="UniProtKB-UniRule"/>
</dbReference>
<dbReference type="GO" id="GO:0000976">
    <property type="term" value="F:transcription cis-regulatory region binding"/>
    <property type="evidence" value="ECO:0007669"/>
    <property type="project" value="TreeGrafter"/>
</dbReference>
<keyword evidence="8 11" id="KW-0804">Transcription</keyword>
<evidence type="ECO:0000256" key="2">
    <source>
        <dbReference type="ARBA" id="ARBA00010445"/>
    </source>
</evidence>
<feature type="compositionally biased region" description="Basic and acidic residues" evidence="12">
    <location>
        <begin position="132"/>
        <end position="145"/>
    </location>
</feature>
<evidence type="ECO:0000256" key="11">
    <source>
        <dbReference type="RuleBase" id="RU369089"/>
    </source>
</evidence>
<name>A0AAP0GZD9_9ASTR</name>
<comment type="domain">
    <text evidence="11">The PHD-type zinc finger mediates the binding to H3K4me3.</text>
</comment>
<feature type="domain" description="PHD-type" evidence="14">
    <location>
        <begin position="181"/>
        <end position="233"/>
    </location>
</feature>
<evidence type="ECO:0000256" key="12">
    <source>
        <dbReference type="SAM" id="MobiDB-lite"/>
    </source>
</evidence>
<keyword evidence="6 11" id="KW-0156">Chromatin regulator</keyword>
<evidence type="ECO:0000256" key="8">
    <source>
        <dbReference type="ARBA" id="ARBA00023163"/>
    </source>
</evidence>
<evidence type="ECO:0000256" key="5">
    <source>
        <dbReference type="ARBA" id="ARBA00022833"/>
    </source>
</evidence>
<keyword evidence="13" id="KW-0812">Transmembrane</keyword>
<dbReference type="AlphaFoldDB" id="A0AAP0GZD9"/>
<dbReference type="InterPro" id="IPR021998">
    <property type="entry name" value="Alfin_N"/>
</dbReference>
<comment type="subcellular location">
    <subcellularLocation>
        <location evidence="1 11">Nucleus</location>
    </subcellularLocation>
</comment>
<evidence type="ECO:0000313" key="15">
    <source>
        <dbReference type="EMBL" id="KAK9068938.1"/>
    </source>
</evidence>
<dbReference type="CDD" id="cd15613">
    <property type="entry name" value="PHD_AL_plant"/>
    <property type="match status" value="1"/>
</dbReference>
<dbReference type="SMART" id="SM00249">
    <property type="entry name" value="PHD"/>
    <property type="match status" value="1"/>
</dbReference>
<keyword evidence="16" id="KW-1185">Reference proteome</keyword>
<comment type="caution">
    <text evidence="15">The sequence shown here is derived from an EMBL/GenBank/DDBJ whole genome shotgun (WGS) entry which is preliminary data.</text>
</comment>
<evidence type="ECO:0000256" key="7">
    <source>
        <dbReference type="ARBA" id="ARBA00023015"/>
    </source>
</evidence>
<dbReference type="Gene3D" id="3.30.40.10">
    <property type="entry name" value="Zinc/RING finger domain, C3HC4 (zinc finger)"/>
    <property type="match status" value="1"/>
</dbReference>
<evidence type="ECO:0000256" key="6">
    <source>
        <dbReference type="ARBA" id="ARBA00022853"/>
    </source>
</evidence>
<evidence type="ECO:0000256" key="4">
    <source>
        <dbReference type="ARBA" id="ARBA00022771"/>
    </source>
</evidence>
<accession>A0AAP0GZD9</accession>
<dbReference type="PANTHER" id="PTHR12321:SF178">
    <property type="entry name" value="PHD FINGER PROTEIN ALFIN-LIKE"/>
    <property type="match status" value="1"/>
</dbReference>
<evidence type="ECO:0000256" key="3">
    <source>
        <dbReference type="ARBA" id="ARBA00022723"/>
    </source>
</evidence>
<dbReference type="Pfam" id="PF00628">
    <property type="entry name" value="PHD"/>
    <property type="match status" value="1"/>
</dbReference>
<dbReference type="EMBL" id="JBCNJP010000014">
    <property type="protein sequence ID" value="KAK9068938.1"/>
    <property type="molecule type" value="Genomic_DNA"/>
</dbReference>
<dbReference type="PANTHER" id="PTHR12321">
    <property type="entry name" value="CPG BINDING PROTEIN"/>
    <property type="match status" value="1"/>
</dbReference>
<comment type="function">
    <text evidence="11">Histone-binding component that specifically recognizes H3 tails trimethylated on 'Lys-4' (H3K4me3), which mark transcription start sites of virtually all active genes.</text>
</comment>
<feature type="compositionally biased region" description="Basic and acidic residues" evidence="12">
    <location>
        <begin position="159"/>
        <end position="172"/>
    </location>
</feature>
<dbReference type="GO" id="GO:0008270">
    <property type="term" value="F:zinc ion binding"/>
    <property type="evidence" value="ECO:0007669"/>
    <property type="project" value="UniProtKB-KW"/>
</dbReference>
<dbReference type="SUPFAM" id="SSF57903">
    <property type="entry name" value="FYVE/PHD zinc finger"/>
    <property type="match status" value="1"/>
</dbReference>
<sequence>METGTSSSRSSLPATVEEIFEDHRARRLGLIRALTIDKDEDLCLFGYPNESWGVAKPSEKVPAAIPEPSTGINFARDSMDRTDWLYMVAVHSYSWLMAVAFYHGAFAGLNAVERNRLFTRINSLPDVYEVVRDSQPAKDKPRKQSGESSGRKSRSGVKRSSDGNSKKKVEESHTDDEEQEETHCGSCGLINNGDEFWIACDVCELWYHGKCVEVTPAMAKTIDKYRCPYCDKKRARP</sequence>
<dbReference type="Pfam" id="PF12165">
    <property type="entry name" value="Alfin"/>
    <property type="match status" value="1"/>
</dbReference>
<dbReference type="GO" id="GO:0006355">
    <property type="term" value="P:regulation of DNA-templated transcription"/>
    <property type="evidence" value="ECO:0007669"/>
    <property type="project" value="UniProtKB-UniRule"/>
</dbReference>
<feature type="transmembrane region" description="Helical" evidence="13">
    <location>
        <begin position="93"/>
        <end position="112"/>
    </location>
</feature>
<dbReference type="InterPro" id="IPR044104">
    <property type="entry name" value="PHD_AL_plant"/>
</dbReference>
<comment type="similarity">
    <text evidence="2 11">Belongs to the Alfin family.</text>
</comment>
<evidence type="ECO:0000313" key="16">
    <source>
        <dbReference type="Proteomes" id="UP001408789"/>
    </source>
</evidence>
<dbReference type="PROSITE" id="PS50016">
    <property type="entry name" value="ZF_PHD_2"/>
    <property type="match status" value="1"/>
</dbReference>
<evidence type="ECO:0000256" key="13">
    <source>
        <dbReference type="SAM" id="Phobius"/>
    </source>
</evidence>
<dbReference type="GO" id="GO:0003712">
    <property type="term" value="F:transcription coregulator activity"/>
    <property type="evidence" value="ECO:0007669"/>
    <property type="project" value="TreeGrafter"/>
</dbReference>
<dbReference type="InterPro" id="IPR045104">
    <property type="entry name" value="Alfin"/>
</dbReference>
<keyword evidence="3 11" id="KW-0479">Metal-binding</keyword>
<proteinExistence type="inferred from homology"/>
<keyword evidence="13" id="KW-1133">Transmembrane helix</keyword>
<keyword evidence="13" id="KW-0472">Membrane</keyword>
<evidence type="ECO:0000256" key="1">
    <source>
        <dbReference type="ARBA" id="ARBA00004123"/>
    </source>
</evidence>
<keyword evidence="4 10" id="KW-0863">Zinc-finger</keyword>
<feature type="region of interest" description="Disordered" evidence="12">
    <location>
        <begin position="132"/>
        <end position="177"/>
    </location>
</feature>
<dbReference type="Proteomes" id="UP001408789">
    <property type="component" value="Unassembled WGS sequence"/>
</dbReference>
<keyword evidence="7 11" id="KW-0805">Transcription regulation</keyword>
<dbReference type="InterPro" id="IPR019786">
    <property type="entry name" value="Zinc_finger_PHD-type_CS"/>
</dbReference>
<dbReference type="PROSITE" id="PS01359">
    <property type="entry name" value="ZF_PHD_1"/>
    <property type="match status" value="1"/>
</dbReference>
<evidence type="ECO:0000256" key="9">
    <source>
        <dbReference type="ARBA" id="ARBA00023242"/>
    </source>
</evidence>
<protein>
    <recommendedName>
        <fullName evidence="11">PHD finger protein ALFIN-LIKE</fullName>
    </recommendedName>
</protein>
<comment type="subunit">
    <text evidence="11">Interacts with H3K4me3 and to a lesser extent with H3K4me2.</text>
</comment>
<dbReference type="InterPro" id="IPR001965">
    <property type="entry name" value="Znf_PHD"/>
</dbReference>
<dbReference type="GO" id="GO:0006325">
    <property type="term" value="P:chromatin organization"/>
    <property type="evidence" value="ECO:0007669"/>
    <property type="project" value="UniProtKB-UniRule"/>
</dbReference>
<keyword evidence="5 11" id="KW-0862">Zinc</keyword>
<reference evidence="15 16" key="1">
    <citation type="submission" date="2024-04" db="EMBL/GenBank/DDBJ databases">
        <title>The reference genome of an endangered Asteraceae, Deinandra increscens subsp. villosa, native to the Central Coast of California.</title>
        <authorList>
            <person name="Guilliams M."/>
            <person name="Hasenstab-Lehman K."/>
            <person name="Meyer R."/>
            <person name="Mcevoy S."/>
        </authorList>
    </citation>
    <scope>NUCLEOTIDE SEQUENCE [LARGE SCALE GENOMIC DNA]</scope>
    <source>
        <tissue evidence="15">Leaf</tissue>
    </source>
</reference>
<dbReference type="InterPro" id="IPR011011">
    <property type="entry name" value="Znf_FYVE_PHD"/>
</dbReference>
<evidence type="ECO:0000259" key="14">
    <source>
        <dbReference type="PROSITE" id="PS50016"/>
    </source>
</evidence>
<keyword evidence="9 11" id="KW-0539">Nucleus</keyword>
<dbReference type="InterPro" id="IPR013083">
    <property type="entry name" value="Znf_RING/FYVE/PHD"/>
</dbReference>
<dbReference type="InterPro" id="IPR019787">
    <property type="entry name" value="Znf_PHD-finger"/>
</dbReference>
<organism evidence="15 16">
    <name type="scientific">Deinandra increscens subsp. villosa</name>
    <dbReference type="NCBI Taxonomy" id="3103831"/>
    <lineage>
        <taxon>Eukaryota</taxon>
        <taxon>Viridiplantae</taxon>
        <taxon>Streptophyta</taxon>
        <taxon>Embryophyta</taxon>
        <taxon>Tracheophyta</taxon>
        <taxon>Spermatophyta</taxon>
        <taxon>Magnoliopsida</taxon>
        <taxon>eudicotyledons</taxon>
        <taxon>Gunneridae</taxon>
        <taxon>Pentapetalae</taxon>
        <taxon>asterids</taxon>
        <taxon>campanulids</taxon>
        <taxon>Asterales</taxon>
        <taxon>Asteraceae</taxon>
        <taxon>Asteroideae</taxon>
        <taxon>Heliantheae alliance</taxon>
        <taxon>Madieae</taxon>
        <taxon>Madiinae</taxon>
        <taxon>Deinandra</taxon>
    </lineage>
</organism>
<evidence type="ECO:0000256" key="10">
    <source>
        <dbReference type="PROSITE-ProRule" id="PRU00146"/>
    </source>
</evidence>